<dbReference type="Proteomes" id="UP000178509">
    <property type="component" value="Unassembled WGS sequence"/>
</dbReference>
<sequence>MGIEQQPGVNKYGKVEFGLEKSRISNETMRELMSFLSAIETSVNDSGASVTEKMEILKRVKYLEDQLEALRH</sequence>
<proteinExistence type="predicted"/>
<reference evidence="1 2" key="1">
    <citation type="journal article" date="2016" name="Nat. Commun.">
        <title>Thousands of microbial genomes shed light on interconnected biogeochemical processes in an aquifer system.</title>
        <authorList>
            <person name="Anantharaman K."/>
            <person name="Brown C.T."/>
            <person name="Hug L.A."/>
            <person name="Sharon I."/>
            <person name="Castelle C.J."/>
            <person name="Probst A.J."/>
            <person name="Thomas B.C."/>
            <person name="Singh A."/>
            <person name="Wilkins M.J."/>
            <person name="Karaoz U."/>
            <person name="Brodie E.L."/>
            <person name="Williams K.H."/>
            <person name="Hubbard S.S."/>
            <person name="Banfield J.F."/>
        </authorList>
    </citation>
    <scope>NUCLEOTIDE SEQUENCE [LARGE SCALE GENOMIC DNA]</scope>
</reference>
<accession>A0A1G2HKT8</accession>
<dbReference type="STRING" id="1802164.A3H51_01105"/>
<protein>
    <submittedName>
        <fullName evidence="1">Uncharacterized protein</fullName>
    </submittedName>
</protein>
<organism evidence="1 2">
    <name type="scientific">Candidatus Spechtbacteria bacterium RIFCSPLOWO2_02_FULL_38_8</name>
    <dbReference type="NCBI Taxonomy" id="1802164"/>
    <lineage>
        <taxon>Bacteria</taxon>
        <taxon>Candidatus Spechtiibacteriota</taxon>
    </lineage>
</organism>
<evidence type="ECO:0000313" key="1">
    <source>
        <dbReference type="EMBL" id="OGZ63063.1"/>
    </source>
</evidence>
<name>A0A1G2HKT8_9BACT</name>
<dbReference type="AlphaFoldDB" id="A0A1G2HKT8"/>
<comment type="caution">
    <text evidence="1">The sequence shown here is derived from an EMBL/GenBank/DDBJ whole genome shotgun (WGS) entry which is preliminary data.</text>
</comment>
<gene>
    <name evidence="1" type="ORF">A3H51_01105</name>
</gene>
<evidence type="ECO:0000313" key="2">
    <source>
        <dbReference type="Proteomes" id="UP000178509"/>
    </source>
</evidence>
<dbReference type="EMBL" id="MHOJ01000003">
    <property type="protein sequence ID" value="OGZ63063.1"/>
    <property type="molecule type" value="Genomic_DNA"/>
</dbReference>